<feature type="compositionally biased region" description="Basic and acidic residues" evidence="1">
    <location>
        <begin position="76"/>
        <end position="87"/>
    </location>
</feature>
<sequence length="368" mass="38829">MASTEVPGAQAGEDKPNQQATNTSTNPVLYLDEAQDISPITSPESAESSEEEGEDTPTGSEPKIAKRRLFGFGKKRKDDKGKRKDVASNESNTPRSTPANLTFVPTTHPYISQSPTIRNLHSPSSRVVSPAGSQIFERDVQEAASQVPNSPAIPAHIQTEDHIPAVLDASSEAITDNALDPDTVEIIMHSSHQPAAKNVTGIGGSEAAGTNWSEDLLAHPDKDDAASNYGALDSADVRRLSFISFADVVQSEQTEHMNNRDPIHIAGLTTLSSGHRSPSPIRSTVSSQGVGTSPPTSKSASIKGLDLSPTRAGKPLASPTLSFPSPTTGSELTIESMSQALRKTASGDLTGTRSQPLSPISSIEPRFP</sequence>
<feature type="region of interest" description="Disordered" evidence="1">
    <location>
        <begin position="1"/>
        <end position="110"/>
    </location>
</feature>
<dbReference type="GeneID" id="28842684"/>
<dbReference type="RefSeq" id="XP_018126167.1">
    <property type="nucleotide sequence ID" value="XM_018278712.2"/>
</dbReference>
<dbReference type="EMBL" id="KV460268">
    <property type="protein sequence ID" value="OBT92434.1"/>
    <property type="molecule type" value="Genomic_DNA"/>
</dbReference>
<reference evidence="3" key="2">
    <citation type="journal article" date="2018" name="Nat. Commun.">
        <title>Extreme sensitivity to ultraviolet light in the fungal pathogen causing white-nose syndrome of bats.</title>
        <authorList>
            <person name="Palmer J.M."/>
            <person name="Drees K.P."/>
            <person name="Foster J.T."/>
            <person name="Lindner D.L."/>
        </authorList>
    </citation>
    <scope>NUCLEOTIDE SEQUENCE [LARGE SCALE GENOMIC DNA]</scope>
    <source>
        <strain evidence="3">UAMH 10579</strain>
    </source>
</reference>
<protein>
    <submittedName>
        <fullName evidence="2">Uncharacterized protein</fullName>
    </submittedName>
</protein>
<name>A0A1B8G9C3_9PEZI</name>
<feature type="compositionally biased region" description="Polar residues" evidence="1">
    <location>
        <begin position="319"/>
        <end position="361"/>
    </location>
</feature>
<evidence type="ECO:0000313" key="3">
    <source>
        <dbReference type="Proteomes" id="UP000091956"/>
    </source>
</evidence>
<evidence type="ECO:0000313" key="2">
    <source>
        <dbReference type="EMBL" id="OBT92434.1"/>
    </source>
</evidence>
<feature type="compositionally biased region" description="Polar residues" evidence="1">
    <location>
        <begin position="17"/>
        <end position="27"/>
    </location>
</feature>
<feature type="compositionally biased region" description="Low complexity" evidence="1">
    <location>
        <begin position="37"/>
        <end position="46"/>
    </location>
</feature>
<dbReference type="PANTHER" id="PTHR42111:SF1">
    <property type="entry name" value="YALI0D23727P"/>
    <property type="match status" value="1"/>
</dbReference>
<accession>A0A1B8G9C3</accession>
<dbReference type="PANTHER" id="PTHR42111">
    <property type="entry name" value="YALI0D23727P"/>
    <property type="match status" value="1"/>
</dbReference>
<feature type="region of interest" description="Disordered" evidence="1">
    <location>
        <begin position="269"/>
        <end position="368"/>
    </location>
</feature>
<evidence type="ECO:0000256" key="1">
    <source>
        <dbReference type="SAM" id="MobiDB-lite"/>
    </source>
</evidence>
<feature type="compositionally biased region" description="Polar residues" evidence="1">
    <location>
        <begin position="269"/>
        <end position="300"/>
    </location>
</feature>
<organism evidence="2 3">
    <name type="scientific">Pseudogymnoascus verrucosus</name>
    <dbReference type="NCBI Taxonomy" id="342668"/>
    <lineage>
        <taxon>Eukaryota</taxon>
        <taxon>Fungi</taxon>
        <taxon>Dikarya</taxon>
        <taxon>Ascomycota</taxon>
        <taxon>Pezizomycotina</taxon>
        <taxon>Leotiomycetes</taxon>
        <taxon>Thelebolales</taxon>
        <taxon>Thelebolaceae</taxon>
        <taxon>Pseudogymnoascus</taxon>
    </lineage>
</organism>
<reference evidence="2 3" key="1">
    <citation type="submission" date="2016-03" db="EMBL/GenBank/DDBJ databases">
        <title>Comparative genomics of Pseudogymnoascus destructans, the fungus causing white-nose syndrome of bats.</title>
        <authorList>
            <person name="Palmer J.M."/>
            <person name="Drees K.P."/>
            <person name="Foster J.T."/>
            <person name="Lindner D.L."/>
        </authorList>
    </citation>
    <scope>NUCLEOTIDE SEQUENCE [LARGE SCALE GENOMIC DNA]</scope>
    <source>
        <strain evidence="2 3">UAMH 10579</strain>
    </source>
</reference>
<proteinExistence type="predicted"/>
<dbReference type="OrthoDB" id="5364312at2759"/>
<dbReference type="Proteomes" id="UP000091956">
    <property type="component" value="Unassembled WGS sequence"/>
</dbReference>
<dbReference type="AlphaFoldDB" id="A0A1B8G9C3"/>
<keyword evidence="3" id="KW-1185">Reference proteome</keyword>
<feature type="compositionally biased region" description="Basic residues" evidence="1">
    <location>
        <begin position="65"/>
        <end position="75"/>
    </location>
</feature>
<gene>
    <name evidence="2" type="ORF">VE01_09298</name>
</gene>
<feature type="compositionally biased region" description="Polar residues" evidence="1">
    <location>
        <begin position="88"/>
        <end position="110"/>
    </location>
</feature>